<dbReference type="AlphaFoldDB" id="A0A0F7WSA0"/>
<evidence type="ECO:0000256" key="1">
    <source>
        <dbReference type="SAM" id="Phobius"/>
    </source>
</evidence>
<evidence type="ECO:0000313" key="2">
    <source>
        <dbReference type="EMBL" id="CRI42346.1"/>
    </source>
</evidence>
<organism evidence="2">
    <name type="scientific">Chlamydia pneumoniae</name>
    <name type="common">Chlamydophila pneumoniae</name>
    <dbReference type="NCBI Taxonomy" id="83558"/>
    <lineage>
        <taxon>Bacteria</taxon>
        <taxon>Pseudomonadati</taxon>
        <taxon>Chlamydiota</taxon>
        <taxon>Chlamydiia</taxon>
        <taxon>Chlamydiales</taxon>
        <taxon>Chlamydiaceae</taxon>
        <taxon>Chlamydia/Chlamydophila group</taxon>
        <taxon>Chlamydia</taxon>
    </lineage>
</organism>
<dbReference type="EMBL" id="LN847037">
    <property type="protein sequence ID" value="CRI42346.1"/>
    <property type="molecule type" value="Genomic_DNA"/>
</dbReference>
<keyword evidence="1" id="KW-1133">Transmembrane helix</keyword>
<sequence>MLIGRYSSDDQFTEATKNTPTIIKLGFVRDNLEGLTNPISEIVSETSSSIKDSVLRSLPILGSILGCARLYSTLSTNDPLDETQEKIWHTIFGALETLGLGILVLLFKIIFVILHCIFHLVIGFCK</sequence>
<feature type="transmembrane region" description="Helical" evidence="1">
    <location>
        <begin position="98"/>
        <end position="122"/>
    </location>
</feature>
<keyword evidence="1" id="KW-0812">Transmembrane</keyword>
<reference evidence="2" key="1">
    <citation type="submission" date="2015-05" db="EMBL/GenBank/DDBJ databases">
        <authorList>
            <person name="Rattei Thomas"/>
        </authorList>
    </citation>
    <scope>NUCLEOTIDE SEQUENCE</scope>
    <source>
        <strain evidence="2">DC9</strain>
    </source>
</reference>
<accession>A0A0F7WSA0</accession>
<proteinExistence type="predicted"/>
<gene>
    <name evidence="2" type="ORF">BN1224_DC9_BF_00040</name>
</gene>
<protein>
    <submittedName>
        <fullName evidence="2">Uncharacterized protein</fullName>
    </submittedName>
</protein>
<name>A0A0F7WSA0_CHLPN</name>
<keyword evidence="1" id="KW-0472">Membrane</keyword>